<keyword evidence="1" id="KW-0812">Transmembrane</keyword>
<proteinExistence type="predicted"/>
<protein>
    <submittedName>
        <fullName evidence="2">Uncharacterized protein</fullName>
    </submittedName>
</protein>
<dbReference type="AlphaFoldDB" id="A0A4Z1EC71"/>
<reference evidence="2 3" key="1">
    <citation type="submission" date="2017-12" db="EMBL/GenBank/DDBJ databases">
        <title>Comparative genomics of Botrytis spp.</title>
        <authorList>
            <person name="Valero-Jimenez C.A."/>
            <person name="Tapia P."/>
            <person name="Veloso J."/>
            <person name="Silva-Moreno E."/>
            <person name="Staats M."/>
            <person name="Valdes J.H."/>
            <person name="Van Kan J.A.L."/>
        </authorList>
    </citation>
    <scope>NUCLEOTIDE SEQUENCE [LARGE SCALE GENOMIC DNA]</scope>
    <source>
        <strain evidence="2 3">Bt9001</strain>
    </source>
</reference>
<name>A0A4Z1EC71_9HELO</name>
<keyword evidence="1" id="KW-1133">Transmembrane helix</keyword>
<feature type="transmembrane region" description="Helical" evidence="1">
    <location>
        <begin position="61"/>
        <end position="78"/>
    </location>
</feature>
<evidence type="ECO:0000313" key="2">
    <source>
        <dbReference type="EMBL" id="TGO09836.1"/>
    </source>
</evidence>
<evidence type="ECO:0000256" key="1">
    <source>
        <dbReference type="SAM" id="Phobius"/>
    </source>
</evidence>
<evidence type="ECO:0000313" key="3">
    <source>
        <dbReference type="Proteomes" id="UP000297777"/>
    </source>
</evidence>
<sequence>MACWVLFDPDTCLDNPNTLIFDAVFMAMVLVIETALYWPSTELFQLALEKSRTGKRTSSEMFFATIVKVAAGAILASPRSL</sequence>
<accession>A0A4Z1EC71</accession>
<comment type="caution">
    <text evidence="2">The sequence shown here is derived from an EMBL/GenBank/DDBJ whole genome shotgun (WGS) entry which is preliminary data.</text>
</comment>
<gene>
    <name evidence="2" type="ORF">BTUL_0153g00220</name>
</gene>
<feature type="transmembrane region" description="Helical" evidence="1">
    <location>
        <begin position="20"/>
        <end position="40"/>
    </location>
</feature>
<dbReference type="Proteomes" id="UP000297777">
    <property type="component" value="Unassembled WGS sequence"/>
</dbReference>
<keyword evidence="1" id="KW-0472">Membrane</keyword>
<keyword evidence="3" id="KW-1185">Reference proteome</keyword>
<organism evidence="2 3">
    <name type="scientific">Botrytis tulipae</name>
    <dbReference type="NCBI Taxonomy" id="87230"/>
    <lineage>
        <taxon>Eukaryota</taxon>
        <taxon>Fungi</taxon>
        <taxon>Dikarya</taxon>
        <taxon>Ascomycota</taxon>
        <taxon>Pezizomycotina</taxon>
        <taxon>Leotiomycetes</taxon>
        <taxon>Helotiales</taxon>
        <taxon>Sclerotiniaceae</taxon>
        <taxon>Botrytis</taxon>
    </lineage>
</organism>
<dbReference type="EMBL" id="PQXH01000153">
    <property type="protein sequence ID" value="TGO09836.1"/>
    <property type="molecule type" value="Genomic_DNA"/>
</dbReference>